<evidence type="ECO:0000256" key="8">
    <source>
        <dbReference type="ARBA" id="ARBA00022989"/>
    </source>
</evidence>
<evidence type="ECO:0000256" key="6">
    <source>
        <dbReference type="ARBA" id="ARBA00022519"/>
    </source>
</evidence>
<proteinExistence type="inferred from homology"/>
<evidence type="ECO:0000313" key="13">
    <source>
        <dbReference type="Proteomes" id="UP000217780"/>
    </source>
</evidence>
<dbReference type="Pfam" id="PF07963">
    <property type="entry name" value="N_methyl"/>
    <property type="match status" value="1"/>
</dbReference>
<dbReference type="EMBL" id="NTBI01000002">
    <property type="protein sequence ID" value="PAX17962.1"/>
    <property type="molecule type" value="Genomic_DNA"/>
</dbReference>
<keyword evidence="8 10" id="KW-1133">Transmembrane helix</keyword>
<dbReference type="PRINTS" id="PR00813">
    <property type="entry name" value="BCTERIALGSPG"/>
</dbReference>
<dbReference type="NCBIfam" id="TIGR01710">
    <property type="entry name" value="typeII_sec_gspG"/>
    <property type="match status" value="1"/>
</dbReference>
<dbReference type="InterPro" id="IPR045584">
    <property type="entry name" value="Pilin-like"/>
</dbReference>
<comment type="caution">
    <text evidence="12">The sequence shown here is derived from an EMBL/GenBank/DDBJ whole genome shotgun (WGS) entry which is preliminary data.</text>
</comment>
<keyword evidence="7 10" id="KW-0812">Transmembrane</keyword>
<keyword evidence="6" id="KW-0997">Cell inner membrane</keyword>
<comment type="subcellular location">
    <subcellularLocation>
        <location evidence="1">Cell inner membrane</location>
        <topology evidence="1">Single-pass membrane protein</topology>
    </subcellularLocation>
</comment>
<dbReference type="InterPro" id="IPR000983">
    <property type="entry name" value="Bac_GSPG_pilin"/>
</dbReference>
<dbReference type="Gene3D" id="3.30.700.10">
    <property type="entry name" value="Glycoprotein, Type 4 Pilin"/>
    <property type="match status" value="1"/>
</dbReference>
<name>A0A2A2T846_9BURK</name>
<evidence type="ECO:0000256" key="2">
    <source>
        <dbReference type="ARBA" id="ARBA00009984"/>
    </source>
</evidence>
<feature type="transmembrane region" description="Helical" evidence="10">
    <location>
        <begin position="12"/>
        <end position="33"/>
    </location>
</feature>
<gene>
    <name evidence="12" type="primary">gspG</name>
    <name evidence="12" type="ORF">CLI92_03895</name>
</gene>
<dbReference type="InterPro" id="IPR012902">
    <property type="entry name" value="N_methyl_site"/>
</dbReference>
<evidence type="ECO:0000313" key="12">
    <source>
        <dbReference type="EMBL" id="PAX17962.1"/>
    </source>
</evidence>
<evidence type="ECO:0000256" key="1">
    <source>
        <dbReference type="ARBA" id="ARBA00004377"/>
    </source>
</evidence>
<comment type="similarity">
    <text evidence="2">Belongs to the GSP G family.</text>
</comment>
<evidence type="ECO:0000256" key="5">
    <source>
        <dbReference type="ARBA" id="ARBA00022481"/>
    </source>
</evidence>
<keyword evidence="5" id="KW-0488">Methylation</keyword>
<accession>A0A2A2T846</accession>
<dbReference type="NCBIfam" id="TIGR02532">
    <property type="entry name" value="IV_pilin_GFxxxE"/>
    <property type="match status" value="1"/>
</dbReference>
<dbReference type="InterPro" id="IPR013545">
    <property type="entry name" value="T2SS_protein-GspG_C"/>
</dbReference>
<dbReference type="SUPFAM" id="SSF54523">
    <property type="entry name" value="Pili subunits"/>
    <property type="match status" value="1"/>
</dbReference>
<evidence type="ECO:0000256" key="10">
    <source>
        <dbReference type="SAM" id="Phobius"/>
    </source>
</evidence>
<dbReference type="GO" id="GO:0015627">
    <property type="term" value="C:type II protein secretion system complex"/>
    <property type="evidence" value="ECO:0007669"/>
    <property type="project" value="InterPro"/>
</dbReference>
<dbReference type="GO" id="GO:0005886">
    <property type="term" value="C:plasma membrane"/>
    <property type="evidence" value="ECO:0007669"/>
    <property type="project" value="UniProtKB-SubCell"/>
</dbReference>
<evidence type="ECO:0000256" key="7">
    <source>
        <dbReference type="ARBA" id="ARBA00022692"/>
    </source>
</evidence>
<evidence type="ECO:0000256" key="4">
    <source>
        <dbReference type="ARBA" id="ARBA00022475"/>
    </source>
</evidence>
<sequence length="137" mass="14608">MGHSLQRGFTLIEILVIVAILALLAGLVGPQVMNFFGGSQTKTAQIQINQFENTLEAFKLDTLRYPNSSEGLQALVTRPGNVSNWNGPYMKSIPADPWGNPYQYKFPGPNGGVQILSYGADGAPGGEGPNADISNAK</sequence>
<dbReference type="Proteomes" id="UP000217780">
    <property type="component" value="Unassembled WGS sequence"/>
</dbReference>
<dbReference type="GO" id="GO:0015628">
    <property type="term" value="P:protein secretion by the type II secretion system"/>
    <property type="evidence" value="ECO:0007669"/>
    <property type="project" value="InterPro"/>
</dbReference>
<organism evidence="12 13">
    <name type="scientific">Vandammella animalimorsus</name>
    <dbReference type="NCBI Taxonomy" id="2029117"/>
    <lineage>
        <taxon>Bacteria</taxon>
        <taxon>Pseudomonadati</taxon>
        <taxon>Pseudomonadota</taxon>
        <taxon>Betaproteobacteria</taxon>
        <taxon>Burkholderiales</taxon>
        <taxon>Comamonadaceae</taxon>
        <taxon>Vandammella</taxon>
    </lineage>
</organism>
<reference evidence="12 13" key="1">
    <citation type="submission" date="2017-08" db="EMBL/GenBank/DDBJ databases">
        <title>WGS of Clinical strains of the CDC Group NO-1 linked to zoonotic infections in humans.</title>
        <authorList>
            <person name="Bernier A.-M."/>
            <person name="Bernard K."/>
        </authorList>
    </citation>
    <scope>NUCLEOTIDE SEQUENCE [LARGE SCALE GENOMIC DNA]</scope>
    <source>
        <strain evidence="12 13">NML91-0035</strain>
    </source>
</reference>
<dbReference type="InterPro" id="IPR010054">
    <property type="entry name" value="Type2_sec_GspG"/>
</dbReference>
<dbReference type="Pfam" id="PF08334">
    <property type="entry name" value="T2SSG"/>
    <property type="match status" value="1"/>
</dbReference>
<keyword evidence="4" id="KW-1003">Cell membrane</keyword>
<feature type="domain" description="Type II secretion system protein GspG C-terminal" evidence="11">
    <location>
        <begin position="31"/>
        <end position="135"/>
    </location>
</feature>
<evidence type="ECO:0000259" key="11">
    <source>
        <dbReference type="Pfam" id="PF08334"/>
    </source>
</evidence>
<dbReference type="AlphaFoldDB" id="A0A2A2T846"/>
<keyword evidence="9 10" id="KW-0472">Membrane</keyword>
<dbReference type="PROSITE" id="PS00409">
    <property type="entry name" value="PROKAR_NTER_METHYL"/>
    <property type="match status" value="1"/>
</dbReference>
<evidence type="ECO:0000256" key="9">
    <source>
        <dbReference type="ARBA" id="ARBA00023136"/>
    </source>
</evidence>
<evidence type="ECO:0000256" key="3">
    <source>
        <dbReference type="ARBA" id="ARBA00020042"/>
    </source>
</evidence>
<protein>
    <recommendedName>
        <fullName evidence="3">Type II secretion system core protein G</fullName>
    </recommendedName>
</protein>